<feature type="transmembrane region" description="Helical" evidence="10">
    <location>
        <begin position="172"/>
        <end position="194"/>
    </location>
</feature>
<dbReference type="InterPro" id="IPR002898">
    <property type="entry name" value="MotA_ExbB_proton_chnl"/>
</dbReference>
<protein>
    <recommendedName>
        <fullName evidence="10">Tol-Pal system protein TolQ</fullName>
    </recommendedName>
</protein>
<evidence type="ECO:0000256" key="2">
    <source>
        <dbReference type="ARBA" id="ARBA00010442"/>
    </source>
</evidence>
<evidence type="ECO:0000256" key="5">
    <source>
        <dbReference type="ARBA" id="ARBA00022618"/>
    </source>
</evidence>
<reference evidence="12 13" key="1">
    <citation type="submission" date="2015-06" db="EMBL/GenBank/DDBJ databases">
        <title>A Comprehensive Approach to Explore the Metabolic and Phylogenetic Diversity of Bacterial Steroid Degradation in the Environment: Testosterone as an Example.</title>
        <authorList>
            <person name="Yang F.-C."/>
            <person name="Chen Y.-L."/>
            <person name="Yu C.-P."/>
            <person name="Tang S.-L."/>
            <person name="Wang P.-H."/>
            <person name="Ismail W."/>
            <person name="Wang C.-H."/>
            <person name="Yang C.-Y."/>
            <person name="Chiang Y.-R."/>
        </authorList>
    </citation>
    <scope>NUCLEOTIDE SEQUENCE [LARGE SCALE GENOMIC DNA]</scope>
    <source>
        <strain evidence="12 13">DSM 18526</strain>
    </source>
</reference>
<dbReference type="GO" id="GO:0043213">
    <property type="term" value="P:bacteriocin transport"/>
    <property type="evidence" value="ECO:0007669"/>
    <property type="project" value="InterPro"/>
</dbReference>
<evidence type="ECO:0000256" key="6">
    <source>
        <dbReference type="ARBA" id="ARBA00022692"/>
    </source>
</evidence>
<dbReference type="NCBIfam" id="TIGR02796">
    <property type="entry name" value="tolQ"/>
    <property type="match status" value="1"/>
</dbReference>
<keyword evidence="6 10" id="KW-0812">Transmembrane</keyword>
<dbReference type="RefSeq" id="WP_237392597.1">
    <property type="nucleotide sequence ID" value="NZ_CP011971.1"/>
</dbReference>
<dbReference type="GO" id="GO:0051301">
    <property type="term" value="P:cell division"/>
    <property type="evidence" value="ECO:0007669"/>
    <property type="project" value="UniProtKB-UniRule"/>
</dbReference>
<feature type="transmembrane region" description="Helical" evidence="10">
    <location>
        <begin position="12"/>
        <end position="38"/>
    </location>
</feature>
<keyword evidence="13" id="KW-1185">Reference proteome</keyword>
<evidence type="ECO:0000313" key="13">
    <source>
        <dbReference type="Proteomes" id="UP000070250"/>
    </source>
</evidence>
<keyword evidence="5 10" id="KW-0132">Cell division</keyword>
<accession>A0A127F9R0</accession>
<evidence type="ECO:0000256" key="10">
    <source>
        <dbReference type="HAMAP-Rule" id="MF_02202"/>
    </source>
</evidence>
<dbReference type="Pfam" id="PF01618">
    <property type="entry name" value="MotA_ExbB"/>
    <property type="match status" value="1"/>
</dbReference>
<evidence type="ECO:0000259" key="11">
    <source>
        <dbReference type="Pfam" id="PF01618"/>
    </source>
</evidence>
<evidence type="ECO:0000313" key="12">
    <source>
        <dbReference type="EMBL" id="AMN47154.1"/>
    </source>
</evidence>
<feature type="domain" description="MotA/TolQ/ExbB proton channel" evidence="11">
    <location>
        <begin position="81"/>
        <end position="209"/>
    </location>
</feature>
<keyword evidence="9 10" id="KW-0131">Cell cycle</keyword>
<comment type="similarity">
    <text evidence="2 10">Belongs to the ExbB/TolQ family.</text>
</comment>
<evidence type="ECO:0000256" key="9">
    <source>
        <dbReference type="ARBA" id="ARBA00023306"/>
    </source>
</evidence>
<dbReference type="InterPro" id="IPR050790">
    <property type="entry name" value="ExbB/TolQ_transport"/>
</dbReference>
<comment type="subcellular location">
    <subcellularLocation>
        <location evidence="10">Cell inner membrane</location>
        <topology evidence="10">Multi-pass membrane protein</topology>
    </subcellularLocation>
    <subcellularLocation>
        <location evidence="1">Cell membrane</location>
        <topology evidence="1">Multi-pass membrane protein</topology>
    </subcellularLocation>
</comment>
<comment type="function">
    <text evidence="10">Part of the Tol-Pal system, which plays a role in outer membrane invagination during cell division and is important for maintaining outer membrane integrity.</text>
</comment>
<keyword evidence="3 10" id="KW-1003">Cell membrane</keyword>
<dbReference type="PANTHER" id="PTHR30625:SF3">
    <property type="entry name" value="TOL-PAL SYSTEM PROTEIN TOLQ"/>
    <property type="match status" value="1"/>
</dbReference>
<gene>
    <name evidence="10" type="primary">tolQ</name>
    <name evidence="12" type="ORF">ACG33_08600</name>
</gene>
<dbReference type="KEGG" id="sdf:ACG33_08600"/>
<keyword evidence="8 10" id="KW-0472">Membrane</keyword>
<dbReference type="EMBL" id="CP011971">
    <property type="protein sequence ID" value="AMN47154.1"/>
    <property type="molecule type" value="Genomic_DNA"/>
</dbReference>
<dbReference type="AlphaFoldDB" id="A0A127F9R0"/>
<dbReference type="GO" id="GO:0005886">
    <property type="term" value="C:plasma membrane"/>
    <property type="evidence" value="ECO:0007669"/>
    <property type="project" value="UniProtKB-SubCell"/>
</dbReference>
<evidence type="ECO:0000256" key="1">
    <source>
        <dbReference type="ARBA" id="ARBA00004651"/>
    </source>
</evidence>
<dbReference type="PATRIC" id="fig|465721.4.peg.1828"/>
<evidence type="ECO:0000256" key="8">
    <source>
        <dbReference type="ARBA" id="ARBA00023136"/>
    </source>
</evidence>
<evidence type="ECO:0000256" key="7">
    <source>
        <dbReference type="ARBA" id="ARBA00022989"/>
    </source>
</evidence>
<comment type="subunit">
    <text evidence="10">The Tol-Pal system is composed of five core proteins: the inner membrane proteins TolA, TolQ and TolR, the periplasmic protein TolB and the outer membrane protein Pal. They form a network linking the inner and outer membranes and the peptidoglycan layer.</text>
</comment>
<dbReference type="GO" id="GO:0017038">
    <property type="term" value="P:protein import"/>
    <property type="evidence" value="ECO:0007669"/>
    <property type="project" value="TreeGrafter"/>
</dbReference>
<proteinExistence type="inferred from homology"/>
<name>A0A127F9R0_STEDE</name>
<dbReference type="STRING" id="465721.ACG33_08600"/>
<sequence length="261" mass="28509">MMTEGLNPWELVIHASFIVQIVLVILLMASVASWAIMLRKRAELRQARNEADRFEEMFWSGGDLTAMYRAIEQDRRLTKGMESIFESGFREFSRLRQQGNIASAQLIEGSRRGMRVALLKESDRLENSLSMLATIGSTSPYVGLFGTVWGIMNAFHGLGNVQQATLAMVAPGIAEALIATAMGLFAAIPAVIAYNRYADQVSRIELRYDTFVEELLSILQRHATAPRPAQAANQAANQGAQQNIAPAGAHALGTGGVEARA</sequence>
<dbReference type="InterPro" id="IPR014163">
    <property type="entry name" value="Tol-Pal_TolQ"/>
</dbReference>
<dbReference type="Proteomes" id="UP000070250">
    <property type="component" value="Chromosome"/>
</dbReference>
<dbReference type="PANTHER" id="PTHR30625">
    <property type="entry name" value="PROTEIN TOLQ"/>
    <property type="match status" value="1"/>
</dbReference>
<dbReference type="HAMAP" id="MF_02202">
    <property type="entry name" value="TolQ"/>
    <property type="match status" value="1"/>
</dbReference>
<keyword evidence="7 10" id="KW-1133">Transmembrane helix</keyword>
<keyword evidence="4 10" id="KW-0997">Cell inner membrane</keyword>
<evidence type="ECO:0000256" key="3">
    <source>
        <dbReference type="ARBA" id="ARBA00022475"/>
    </source>
</evidence>
<evidence type="ECO:0000256" key="4">
    <source>
        <dbReference type="ARBA" id="ARBA00022519"/>
    </source>
</evidence>
<feature type="transmembrane region" description="Helical" evidence="10">
    <location>
        <begin position="129"/>
        <end position="152"/>
    </location>
</feature>
<organism evidence="12 13">
    <name type="scientific">Steroidobacter denitrificans</name>
    <dbReference type="NCBI Taxonomy" id="465721"/>
    <lineage>
        <taxon>Bacteria</taxon>
        <taxon>Pseudomonadati</taxon>
        <taxon>Pseudomonadota</taxon>
        <taxon>Gammaproteobacteria</taxon>
        <taxon>Steroidobacterales</taxon>
        <taxon>Steroidobacteraceae</taxon>
        <taxon>Steroidobacter</taxon>
    </lineage>
</organism>